<evidence type="ECO:0000313" key="2">
    <source>
        <dbReference type="EMBL" id="QDO71966.1"/>
    </source>
</evidence>
<keyword evidence="1" id="KW-0472">Membrane</keyword>
<name>A0A516EZN7_9PEZI</name>
<keyword evidence="1" id="KW-0812">Transmembrane</keyword>
<geneLocation type="mitochondrion" evidence="2"/>
<dbReference type="RefSeq" id="YP_009681545.1">
    <property type="nucleotide sequence ID" value="NC_044132.1"/>
</dbReference>
<proteinExistence type="predicted"/>
<dbReference type="EMBL" id="MK754071">
    <property type="protein sequence ID" value="QDO71966.1"/>
    <property type="molecule type" value="Genomic_DNA"/>
</dbReference>
<keyword evidence="1" id="KW-1133">Transmembrane helix</keyword>
<dbReference type="AlphaFoldDB" id="A0A516EZN7"/>
<keyword evidence="2" id="KW-0496">Mitochondrion</keyword>
<protein>
    <submittedName>
        <fullName evidence="2">Uncharacterized protein</fullName>
    </submittedName>
</protein>
<feature type="transmembrane region" description="Helical" evidence="1">
    <location>
        <begin position="43"/>
        <end position="61"/>
    </location>
</feature>
<feature type="transmembrane region" description="Helical" evidence="1">
    <location>
        <begin position="73"/>
        <end position="96"/>
    </location>
</feature>
<accession>A0A516EZN7</accession>
<reference evidence="2" key="1">
    <citation type="submission" date="2019-04" db="EMBL/GenBank/DDBJ databases">
        <authorList>
            <person name="Arcila Galvis J.E."/>
            <person name="Arias T."/>
            <person name="Arango Isaza R.E."/>
        </authorList>
    </citation>
    <scope>NUCLEOTIDE SEQUENCE</scope>
    <source>
        <strain evidence="2">081012</strain>
    </source>
</reference>
<sequence>MLNFMKFTFLIDNLLSYSKTLLISLLVLLLFSNAITIRRDKSILFSIIVISNLILTALLAFNNLYIKPLEAGVSIYGGLLNITTFSQTFNIFILLIRT</sequence>
<evidence type="ECO:0000256" key="1">
    <source>
        <dbReference type="SAM" id="Phobius"/>
    </source>
</evidence>
<feature type="transmembrane region" description="Helical" evidence="1">
    <location>
        <begin position="14"/>
        <end position="31"/>
    </location>
</feature>
<organism evidence="2">
    <name type="scientific">Pseudocercospora fijiensis</name>
    <dbReference type="NCBI Taxonomy" id="1873960"/>
    <lineage>
        <taxon>Eukaryota</taxon>
        <taxon>Fungi</taxon>
        <taxon>Dikarya</taxon>
        <taxon>Ascomycota</taxon>
        <taxon>Pezizomycotina</taxon>
        <taxon>Dothideomycetes</taxon>
        <taxon>Dothideomycetidae</taxon>
        <taxon>Mycosphaerellales</taxon>
        <taxon>Mycosphaerellaceae</taxon>
        <taxon>Pseudocercospora</taxon>
    </lineage>
</organism>
<dbReference type="GeneID" id="41039476"/>